<protein>
    <recommendedName>
        <fullName evidence="4">4-hydroxy-tetrahydrodipicolinate synthase</fullName>
    </recommendedName>
</protein>
<dbReference type="InterPro" id="IPR002220">
    <property type="entry name" value="DapA-like"/>
</dbReference>
<evidence type="ECO:0000313" key="2">
    <source>
        <dbReference type="EMBL" id="QDU45476.1"/>
    </source>
</evidence>
<keyword evidence="1" id="KW-0456">Lyase</keyword>
<gene>
    <name evidence="2" type="ORF">Mal52_39700</name>
</gene>
<dbReference type="EMBL" id="CP036276">
    <property type="protein sequence ID" value="QDU45476.1"/>
    <property type="molecule type" value="Genomic_DNA"/>
</dbReference>
<keyword evidence="3" id="KW-1185">Reference proteome</keyword>
<dbReference type="GO" id="GO:0016829">
    <property type="term" value="F:lyase activity"/>
    <property type="evidence" value="ECO:0007669"/>
    <property type="project" value="UniProtKB-KW"/>
</dbReference>
<organism evidence="2 3">
    <name type="scientific">Symmachiella dynata</name>
    <dbReference type="NCBI Taxonomy" id="2527995"/>
    <lineage>
        <taxon>Bacteria</taxon>
        <taxon>Pseudomonadati</taxon>
        <taxon>Planctomycetota</taxon>
        <taxon>Planctomycetia</taxon>
        <taxon>Planctomycetales</taxon>
        <taxon>Planctomycetaceae</taxon>
        <taxon>Symmachiella</taxon>
    </lineage>
</organism>
<reference evidence="2 3" key="1">
    <citation type="submission" date="2019-02" db="EMBL/GenBank/DDBJ databases">
        <title>Deep-cultivation of Planctomycetes and their phenomic and genomic characterization uncovers novel biology.</title>
        <authorList>
            <person name="Wiegand S."/>
            <person name="Jogler M."/>
            <person name="Boedeker C."/>
            <person name="Pinto D."/>
            <person name="Vollmers J."/>
            <person name="Rivas-Marin E."/>
            <person name="Kohn T."/>
            <person name="Peeters S.H."/>
            <person name="Heuer A."/>
            <person name="Rast P."/>
            <person name="Oberbeckmann S."/>
            <person name="Bunk B."/>
            <person name="Jeske O."/>
            <person name="Meyerdierks A."/>
            <person name="Storesund J.E."/>
            <person name="Kallscheuer N."/>
            <person name="Luecker S."/>
            <person name="Lage O.M."/>
            <person name="Pohl T."/>
            <person name="Merkel B.J."/>
            <person name="Hornburger P."/>
            <person name="Mueller R.-W."/>
            <person name="Bruemmer F."/>
            <person name="Labrenz M."/>
            <person name="Spormann A.M."/>
            <person name="Op den Camp H."/>
            <person name="Overmann J."/>
            <person name="Amann R."/>
            <person name="Jetten M.S.M."/>
            <person name="Mascher T."/>
            <person name="Medema M.H."/>
            <person name="Devos D.P."/>
            <person name="Kaster A.-K."/>
            <person name="Ovreas L."/>
            <person name="Rohde M."/>
            <person name="Galperin M.Y."/>
            <person name="Jogler C."/>
        </authorList>
    </citation>
    <scope>NUCLEOTIDE SEQUENCE [LARGE SCALE GENOMIC DNA]</scope>
    <source>
        <strain evidence="2 3">Mal52</strain>
    </source>
</reference>
<dbReference type="RefSeq" id="WP_145377903.1">
    <property type="nucleotide sequence ID" value="NZ_CP036276.1"/>
</dbReference>
<sequence>MSPDFRPSEMIRPQRKLTGISAILLPFTEAGDVDWTALQAHILRTAETGLMPAVNMDTGFLNLIDEPTKLRVLEMTREVLHGAPFCAGAYSADEPGAAWCADEYLRQMELIQQHGGMPVIFQSYGLTGQSSAEIVTAYEQLAAGCDRFLAFELTEDLLPFGKTYDLETYAALLKIPQCVGAKHSSFRREPEWQRLKLRDELRPDFKVYTGNDLAIDMVMYGSDYLLGLSTFGPDYFARRDAYWLAGDARFYELNDWLQYLGMFAFRDPSPAYKHSAAQFLKLRGWIPCDNTCPGSPTRPDSDVPILAEIMRKLDALIA</sequence>
<dbReference type="Gene3D" id="3.20.20.70">
    <property type="entry name" value="Aldolase class I"/>
    <property type="match status" value="1"/>
</dbReference>
<dbReference type="AlphaFoldDB" id="A0A517ZSK3"/>
<dbReference type="KEGG" id="sdyn:Mal52_39700"/>
<dbReference type="SUPFAM" id="SSF51569">
    <property type="entry name" value="Aldolase"/>
    <property type="match status" value="1"/>
</dbReference>
<dbReference type="SMART" id="SM01130">
    <property type="entry name" value="DHDPS"/>
    <property type="match status" value="1"/>
</dbReference>
<evidence type="ECO:0000313" key="3">
    <source>
        <dbReference type="Proteomes" id="UP000319383"/>
    </source>
</evidence>
<accession>A0A517ZSK3</accession>
<dbReference type="CDD" id="cd00408">
    <property type="entry name" value="DHDPS-like"/>
    <property type="match status" value="1"/>
</dbReference>
<dbReference type="Proteomes" id="UP000319383">
    <property type="component" value="Chromosome"/>
</dbReference>
<evidence type="ECO:0000256" key="1">
    <source>
        <dbReference type="ARBA" id="ARBA00023239"/>
    </source>
</evidence>
<name>A0A517ZSK3_9PLAN</name>
<dbReference type="InterPro" id="IPR013785">
    <property type="entry name" value="Aldolase_TIM"/>
</dbReference>
<evidence type="ECO:0008006" key="4">
    <source>
        <dbReference type="Google" id="ProtNLM"/>
    </source>
</evidence>
<proteinExistence type="predicted"/>